<comment type="subcellular location">
    <subcellularLocation>
        <location evidence="1">Nucleus</location>
    </subcellularLocation>
</comment>
<comment type="similarity">
    <text evidence="6">Belongs to the AP2/ERF transcription factor family. AP2 subfamily.</text>
</comment>
<feature type="region of interest" description="Disordered" evidence="7">
    <location>
        <begin position="204"/>
        <end position="227"/>
    </location>
</feature>
<keyword evidence="2" id="KW-0805">Transcription regulation</keyword>
<dbReference type="EMBL" id="JAGGNH010000005">
    <property type="protein sequence ID" value="KAJ0971870.1"/>
    <property type="molecule type" value="Genomic_DNA"/>
</dbReference>
<dbReference type="GO" id="GO:0003700">
    <property type="term" value="F:DNA-binding transcription factor activity"/>
    <property type="evidence" value="ECO:0007669"/>
    <property type="project" value="InterPro"/>
</dbReference>
<evidence type="ECO:0000256" key="3">
    <source>
        <dbReference type="ARBA" id="ARBA00023125"/>
    </source>
</evidence>
<dbReference type="GO" id="GO:0005634">
    <property type="term" value="C:nucleus"/>
    <property type="evidence" value="ECO:0007669"/>
    <property type="project" value="UniProtKB-SubCell"/>
</dbReference>
<evidence type="ECO:0000256" key="1">
    <source>
        <dbReference type="ARBA" id="ARBA00004123"/>
    </source>
</evidence>
<evidence type="ECO:0000256" key="5">
    <source>
        <dbReference type="ARBA" id="ARBA00023242"/>
    </source>
</evidence>
<dbReference type="PROSITE" id="PS51032">
    <property type="entry name" value="AP2_ERF"/>
    <property type="match status" value="1"/>
</dbReference>
<accession>A0A9D5CFD0</accession>
<feature type="compositionally biased region" description="Polar residues" evidence="7">
    <location>
        <begin position="64"/>
        <end position="75"/>
    </location>
</feature>
<feature type="compositionally biased region" description="Acidic residues" evidence="7">
    <location>
        <begin position="218"/>
        <end position="227"/>
    </location>
</feature>
<evidence type="ECO:0000256" key="6">
    <source>
        <dbReference type="ARBA" id="ARBA00037973"/>
    </source>
</evidence>
<evidence type="ECO:0000259" key="8">
    <source>
        <dbReference type="PROSITE" id="PS51032"/>
    </source>
</evidence>
<dbReference type="GO" id="GO:0003677">
    <property type="term" value="F:DNA binding"/>
    <property type="evidence" value="ECO:0007669"/>
    <property type="project" value="UniProtKB-KW"/>
</dbReference>
<evidence type="ECO:0000313" key="10">
    <source>
        <dbReference type="Proteomes" id="UP001085076"/>
    </source>
</evidence>
<proteinExistence type="inferred from homology"/>
<dbReference type="Proteomes" id="UP001085076">
    <property type="component" value="Miscellaneous, Linkage group lg05"/>
</dbReference>
<keyword evidence="5" id="KW-0539">Nucleus</keyword>
<keyword evidence="10" id="KW-1185">Reference proteome</keyword>
<keyword evidence="4" id="KW-0804">Transcription</keyword>
<gene>
    <name evidence="9" type="ORF">J5N97_019829</name>
</gene>
<feature type="domain" description="AP2/ERF" evidence="8">
    <location>
        <begin position="92"/>
        <end position="164"/>
    </location>
</feature>
<reference evidence="9" key="2">
    <citation type="journal article" date="2022" name="Hortic Res">
        <title>The genome of Dioscorea zingiberensis sheds light on the biosynthesis, origin and evolution of the medicinally important diosgenin saponins.</title>
        <authorList>
            <person name="Li Y."/>
            <person name="Tan C."/>
            <person name="Li Z."/>
            <person name="Guo J."/>
            <person name="Li S."/>
            <person name="Chen X."/>
            <person name="Wang C."/>
            <person name="Dai X."/>
            <person name="Yang H."/>
            <person name="Song W."/>
            <person name="Hou L."/>
            <person name="Xu J."/>
            <person name="Tong Z."/>
            <person name="Xu A."/>
            <person name="Yuan X."/>
            <person name="Wang W."/>
            <person name="Yang Q."/>
            <person name="Chen L."/>
            <person name="Sun Z."/>
            <person name="Wang K."/>
            <person name="Pan B."/>
            <person name="Chen J."/>
            <person name="Bao Y."/>
            <person name="Liu F."/>
            <person name="Qi X."/>
            <person name="Gang D.R."/>
            <person name="Wen J."/>
            <person name="Li J."/>
        </authorList>
    </citation>
    <scope>NUCLEOTIDE SEQUENCE</scope>
    <source>
        <strain evidence="9">Dzin_1.0</strain>
    </source>
</reference>
<dbReference type="FunFam" id="3.30.730.10:FF:000007">
    <property type="entry name" value="ethylene-responsive transcription factor-like protein At4g13040"/>
    <property type="match status" value="1"/>
</dbReference>
<comment type="caution">
    <text evidence="9">The sequence shown here is derived from an EMBL/GenBank/DDBJ whole genome shotgun (WGS) entry which is preliminary data.</text>
</comment>
<dbReference type="PANTHER" id="PTHR32467">
    <property type="entry name" value="AP2-LIKE ETHYLENE-RESPONSIVE TRANSCRIPTION FACTOR"/>
    <property type="match status" value="1"/>
</dbReference>
<dbReference type="InterPro" id="IPR036955">
    <property type="entry name" value="AP2/ERF_dom_sf"/>
</dbReference>
<evidence type="ECO:0000256" key="4">
    <source>
        <dbReference type="ARBA" id="ARBA00023163"/>
    </source>
</evidence>
<evidence type="ECO:0000256" key="7">
    <source>
        <dbReference type="SAM" id="MobiDB-lite"/>
    </source>
</evidence>
<organism evidence="9 10">
    <name type="scientific">Dioscorea zingiberensis</name>
    <dbReference type="NCBI Taxonomy" id="325984"/>
    <lineage>
        <taxon>Eukaryota</taxon>
        <taxon>Viridiplantae</taxon>
        <taxon>Streptophyta</taxon>
        <taxon>Embryophyta</taxon>
        <taxon>Tracheophyta</taxon>
        <taxon>Spermatophyta</taxon>
        <taxon>Magnoliopsida</taxon>
        <taxon>Liliopsida</taxon>
        <taxon>Dioscoreales</taxon>
        <taxon>Dioscoreaceae</taxon>
        <taxon>Dioscorea</taxon>
    </lineage>
</organism>
<evidence type="ECO:0000256" key="2">
    <source>
        <dbReference type="ARBA" id="ARBA00023015"/>
    </source>
</evidence>
<dbReference type="PANTHER" id="PTHR32467:SF4">
    <property type="entry name" value="OS02G0499000 PROTEIN"/>
    <property type="match status" value="1"/>
</dbReference>
<dbReference type="InterPro" id="IPR016177">
    <property type="entry name" value="DNA-bd_dom_sf"/>
</dbReference>
<sequence>MVSLRRRKLLGLCSGKNSFPVELPKPTEIGSTIDIPKHNVRSISVHPLPMVDSIYDKQMDTSQTCPGSSNVTFSGSPKEDPDHYFPAGKQVKYRKRHRRKHYNDQEPCMMRGVYFKNMKWQAAIKVDKKQIHLGTVGSQEEAARLYDRAAFMCGREPNFELSEEDKLELSQYKWEEFLSMTRNAITSKKIHRRICLARRKKVEIGPGGSSSLSMSLSDDGDVDSSFL</sequence>
<evidence type="ECO:0000313" key="9">
    <source>
        <dbReference type="EMBL" id="KAJ0971870.1"/>
    </source>
</evidence>
<name>A0A9D5CFD0_9LILI</name>
<reference evidence="9" key="1">
    <citation type="submission" date="2021-03" db="EMBL/GenBank/DDBJ databases">
        <authorList>
            <person name="Li Z."/>
            <person name="Yang C."/>
        </authorList>
    </citation>
    <scope>NUCLEOTIDE SEQUENCE</scope>
    <source>
        <strain evidence="9">Dzin_1.0</strain>
        <tissue evidence="9">Leaf</tissue>
    </source>
</reference>
<dbReference type="Gene3D" id="3.30.730.10">
    <property type="entry name" value="AP2/ERF domain"/>
    <property type="match status" value="1"/>
</dbReference>
<dbReference type="SUPFAM" id="SSF54171">
    <property type="entry name" value="DNA-binding domain"/>
    <property type="match status" value="1"/>
</dbReference>
<dbReference type="SMART" id="SM00380">
    <property type="entry name" value="AP2"/>
    <property type="match status" value="1"/>
</dbReference>
<feature type="region of interest" description="Disordered" evidence="7">
    <location>
        <begin position="64"/>
        <end position="86"/>
    </location>
</feature>
<keyword evidence="3" id="KW-0238">DNA-binding</keyword>
<dbReference type="InterPro" id="IPR001471">
    <property type="entry name" value="AP2/ERF_dom"/>
</dbReference>
<dbReference type="AlphaFoldDB" id="A0A9D5CFD0"/>
<dbReference type="OrthoDB" id="568096at2759"/>
<protein>
    <recommendedName>
        <fullName evidence="8">AP2/ERF domain-containing protein</fullName>
    </recommendedName>
</protein>